<dbReference type="AlphaFoldDB" id="Q6CV15"/>
<dbReference type="GeneID" id="2892179"/>
<reference evidence="1 2" key="1">
    <citation type="journal article" date="2004" name="Nature">
        <title>Genome evolution in yeasts.</title>
        <authorList>
            <consortium name="Genolevures"/>
            <person name="Dujon B."/>
            <person name="Sherman D."/>
            <person name="Fischer G."/>
            <person name="Durrens P."/>
            <person name="Casaregola S."/>
            <person name="Lafontaine I."/>
            <person name="de Montigny J."/>
            <person name="Marck C."/>
            <person name="Neuveglise C."/>
            <person name="Talla E."/>
            <person name="Goffard N."/>
            <person name="Frangeul L."/>
            <person name="Aigle M."/>
            <person name="Anthouard V."/>
            <person name="Babour A."/>
            <person name="Barbe V."/>
            <person name="Barnay S."/>
            <person name="Blanchin S."/>
            <person name="Beckerich J.M."/>
            <person name="Beyne E."/>
            <person name="Bleykasten C."/>
            <person name="Boisrame A."/>
            <person name="Boyer J."/>
            <person name="Cattolico L."/>
            <person name="Confanioleri F."/>
            <person name="de Daruvar A."/>
            <person name="Despons L."/>
            <person name="Fabre E."/>
            <person name="Fairhead C."/>
            <person name="Ferry-Dumazet H."/>
            <person name="Groppi A."/>
            <person name="Hantraye F."/>
            <person name="Hennequin C."/>
            <person name="Jauniaux N."/>
            <person name="Joyet P."/>
            <person name="Kachouri R."/>
            <person name="Kerrest A."/>
            <person name="Koszul R."/>
            <person name="Lemaire M."/>
            <person name="Lesur I."/>
            <person name="Ma L."/>
            <person name="Muller H."/>
            <person name="Nicaud J.M."/>
            <person name="Nikolski M."/>
            <person name="Oztas S."/>
            <person name="Ozier-Kalogeropoulos O."/>
            <person name="Pellenz S."/>
            <person name="Potier S."/>
            <person name="Richard G.F."/>
            <person name="Straub M.L."/>
            <person name="Suleau A."/>
            <person name="Swennene D."/>
            <person name="Tekaia F."/>
            <person name="Wesolowski-Louvel M."/>
            <person name="Westhof E."/>
            <person name="Wirth B."/>
            <person name="Zeniou-Meyer M."/>
            <person name="Zivanovic I."/>
            <person name="Bolotin-Fukuhara M."/>
            <person name="Thierry A."/>
            <person name="Bouchier C."/>
            <person name="Caudron B."/>
            <person name="Scarpelli C."/>
            <person name="Gaillardin C."/>
            <person name="Weissenbach J."/>
            <person name="Wincker P."/>
            <person name="Souciet J.L."/>
        </authorList>
    </citation>
    <scope>NUCLEOTIDE SEQUENCE [LARGE SCALE GENOMIC DNA]</scope>
    <source>
        <strain evidence="2">ATCC 8585 / CBS 2359 / DSM 70799 / NBRC 1267 / NRRL Y-1140 / WM37</strain>
    </source>
</reference>
<dbReference type="HOGENOM" id="CLU_731715_0_0_1"/>
<dbReference type="KEGG" id="kla:KLLA0_C00671g"/>
<dbReference type="EMBL" id="CR382123">
    <property type="protein sequence ID" value="CAH01075.1"/>
    <property type="molecule type" value="Genomic_DNA"/>
</dbReference>
<keyword evidence="2" id="KW-1185">Reference proteome</keyword>
<dbReference type="InParanoid" id="Q6CV15"/>
<dbReference type="RefSeq" id="XP_452224.1">
    <property type="nucleotide sequence ID" value="XM_452224.1"/>
</dbReference>
<proteinExistence type="predicted"/>
<sequence length="378" mass="43166">MHTIHAVDSEIGMLYSISSGEKDLSKKSNDLLENVGRYTENLVIDLNVLREIQVINDTILKSEAFLEAVVVQNGGENPVFQYLHDIETKSKGPFDPESRSIMQEIVYKTVSSRFEFNKIWLPKFFLKVPKSFSAGVILQEQFLVSLWDTLDDDMFLTFVNVCCSMLREVSDHEMIALLRLITEYNTTRDLKEVFAVIFQVFSDTTEIVGKIIQDLDGTLYHRTLTFIGYLISGDSRFITLLFLEQCDAIVPKMENILLLQELLIDLNISAVPLPNHLRSLKLSSMWYTFSENSLFWAVFQRLNSDFNKAAKELAYQLVVRIFEYSGGRIVALWNDDLQTVIPRSVSANLAESIEIKYIGSLYGTLKLLALTSGMQYIV</sequence>
<name>Q6CV15_KLULA</name>
<accession>Q6CV15</accession>
<evidence type="ECO:0000313" key="1">
    <source>
        <dbReference type="EMBL" id="CAH01075.1"/>
    </source>
</evidence>
<dbReference type="PaxDb" id="284590-Q6CV15"/>
<evidence type="ECO:0000313" key="2">
    <source>
        <dbReference type="Proteomes" id="UP000000598"/>
    </source>
</evidence>
<dbReference type="Proteomes" id="UP000000598">
    <property type="component" value="Chromosome C"/>
</dbReference>
<protein>
    <submittedName>
        <fullName evidence="1">KLLA0C00671p</fullName>
    </submittedName>
</protein>
<gene>
    <name evidence="1" type="ORF">KLLA0_C00671g</name>
</gene>
<organism evidence="1 2">
    <name type="scientific">Kluyveromyces lactis (strain ATCC 8585 / CBS 2359 / DSM 70799 / NBRC 1267 / NRRL Y-1140 / WM37)</name>
    <name type="common">Yeast</name>
    <name type="synonym">Candida sphaerica</name>
    <dbReference type="NCBI Taxonomy" id="284590"/>
    <lineage>
        <taxon>Eukaryota</taxon>
        <taxon>Fungi</taxon>
        <taxon>Dikarya</taxon>
        <taxon>Ascomycota</taxon>
        <taxon>Saccharomycotina</taxon>
        <taxon>Saccharomycetes</taxon>
        <taxon>Saccharomycetales</taxon>
        <taxon>Saccharomycetaceae</taxon>
        <taxon>Kluyveromyces</taxon>
    </lineage>
</organism>